<accession>A0A9N9T7S3</accession>
<evidence type="ECO:0000313" key="2">
    <source>
        <dbReference type="Proteomes" id="UP001153709"/>
    </source>
</evidence>
<dbReference type="OrthoDB" id="10068225at2759"/>
<proteinExistence type="predicted"/>
<dbReference type="PANTHER" id="PTHR10773:SF19">
    <property type="match status" value="1"/>
</dbReference>
<dbReference type="AlphaFoldDB" id="A0A9N9T7S3"/>
<dbReference type="PANTHER" id="PTHR10773">
    <property type="entry name" value="DNA-DIRECTED RNA POLYMERASES I, II, AND III SUBUNIT RPABC2"/>
    <property type="match status" value="1"/>
</dbReference>
<gene>
    <name evidence="1" type="ORF">DIABBA_LOCUS13128</name>
</gene>
<reference evidence="1" key="1">
    <citation type="submission" date="2022-01" db="EMBL/GenBank/DDBJ databases">
        <authorList>
            <person name="King R."/>
        </authorList>
    </citation>
    <scope>NUCLEOTIDE SEQUENCE</scope>
</reference>
<sequence>MTNPVCKHRTLLDKQKKKRITRNIENSRRTYTMNYSFTVNGEKRQVCRALFMATLNVTDAFMRGAVAKLSSSGIVEKENRGKHVPHNKLKDDDELLIREHILSFPALESHYCRASSTKRYLDSALNVCIMYKLYKLKCSELNVHPVSFEKYQRVLRTYNLGFHKPKKDHCKKCLKYTNLTEEEKITHEQAHHEHMLRKQLAREARDEDKEISKNNPEVISFNFDLEAVLTSPKGLTGQIFYLRKLAIYNLTLYNLGNQDGICYLWDETQGKRGPNKISSCI</sequence>
<name>A0A9N9T7S3_DIABA</name>
<protein>
    <submittedName>
        <fullName evidence="1">Uncharacterized protein</fullName>
    </submittedName>
</protein>
<dbReference type="Proteomes" id="UP001153709">
    <property type="component" value="Chromosome 9"/>
</dbReference>
<dbReference type="EMBL" id="OU898284">
    <property type="protein sequence ID" value="CAG9840488.1"/>
    <property type="molecule type" value="Genomic_DNA"/>
</dbReference>
<keyword evidence="2" id="KW-1185">Reference proteome</keyword>
<evidence type="ECO:0000313" key="1">
    <source>
        <dbReference type="EMBL" id="CAG9840488.1"/>
    </source>
</evidence>
<organism evidence="1 2">
    <name type="scientific">Diabrotica balteata</name>
    <name type="common">Banded cucumber beetle</name>
    <dbReference type="NCBI Taxonomy" id="107213"/>
    <lineage>
        <taxon>Eukaryota</taxon>
        <taxon>Metazoa</taxon>
        <taxon>Ecdysozoa</taxon>
        <taxon>Arthropoda</taxon>
        <taxon>Hexapoda</taxon>
        <taxon>Insecta</taxon>
        <taxon>Pterygota</taxon>
        <taxon>Neoptera</taxon>
        <taxon>Endopterygota</taxon>
        <taxon>Coleoptera</taxon>
        <taxon>Polyphaga</taxon>
        <taxon>Cucujiformia</taxon>
        <taxon>Chrysomeloidea</taxon>
        <taxon>Chrysomelidae</taxon>
        <taxon>Galerucinae</taxon>
        <taxon>Diabroticina</taxon>
        <taxon>Diabroticites</taxon>
        <taxon>Diabrotica</taxon>
    </lineage>
</organism>